<dbReference type="STRING" id="946362.F2U7I6"/>
<evidence type="ECO:0000256" key="1">
    <source>
        <dbReference type="SAM" id="MobiDB-lite"/>
    </source>
</evidence>
<gene>
    <name evidence="3" type="ORF">PTSG_04011</name>
</gene>
<reference evidence="3" key="1">
    <citation type="submission" date="2009-08" db="EMBL/GenBank/DDBJ databases">
        <title>Annotation of Salpingoeca rosetta.</title>
        <authorList>
            <consortium name="The Broad Institute Genome Sequencing Platform"/>
            <person name="Russ C."/>
            <person name="Cuomo C."/>
            <person name="Burger G."/>
            <person name="Gray M.W."/>
            <person name="Holland P.W.H."/>
            <person name="King N."/>
            <person name="Lang F.B.F."/>
            <person name="Roger A.J."/>
            <person name="Ruiz-Trillo I."/>
            <person name="Young S.K."/>
            <person name="Zeng Q."/>
            <person name="Gargeya S."/>
            <person name="Alvarado L."/>
            <person name="Berlin A."/>
            <person name="Chapman S.B."/>
            <person name="Chen Z."/>
            <person name="Freedman E."/>
            <person name="Gellesch M."/>
            <person name="Goldberg J."/>
            <person name="Griggs A."/>
            <person name="Gujja S."/>
            <person name="Heilman E."/>
            <person name="Heiman D."/>
            <person name="Howarth C."/>
            <person name="Mehta T."/>
            <person name="Neiman D."/>
            <person name="Pearson M."/>
            <person name="Roberts A."/>
            <person name="Saif S."/>
            <person name="Shea T."/>
            <person name="Shenoy N."/>
            <person name="Sisk P."/>
            <person name="Stolte C."/>
            <person name="Sykes S."/>
            <person name="White J."/>
            <person name="Yandava C."/>
            <person name="Haas B."/>
            <person name="Nusbaum C."/>
            <person name="Birren B."/>
        </authorList>
    </citation>
    <scope>NUCLEOTIDE SEQUENCE [LARGE SCALE GENOMIC DNA]</scope>
    <source>
        <strain evidence="3">ATCC 50818</strain>
    </source>
</reference>
<dbReference type="InParanoid" id="F2U7I6"/>
<feature type="domain" description="U3 small nucleolar RNA-associated protein 20 N-terminal" evidence="2">
    <location>
        <begin position="5"/>
        <end position="230"/>
    </location>
</feature>
<protein>
    <recommendedName>
        <fullName evidence="2">U3 small nucleolar RNA-associated protein 20 N-terminal domain-containing protein</fullName>
    </recommendedName>
</protein>
<proteinExistence type="predicted"/>
<keyword evidence="4" id="KW-1185">Reference proteome</keyword>
<dbReference type="Pfam" id="PF07539">
    <property type="entry name" value="UTP20_N"/>
    <property type="match status" value="1"/>
</dbReference>
<evidence type="ECO:0000259" key="2">
    <source>
        <dbReference type="Pfam" id="PF07539"/>
    </source>
</evidence>
<evidence type="ECO:0000313" key="3">
    <source>
        <dbReference type="EMBL" id="EGD83403.1"/>
    </source>
</evidence>
<dbReference type="GO" id="GO:0032040">
    <property type="term" value="C:small-subunit processome"/>
    <property type="evidence" value="ECO:0007669"/>
    <property type="project" value="TreeGrafter"/>
</dbReference>
<sequence>MCVFVEPEHVEEVTTVFFRLLQAKMFARKGKSQKYSPKFQRALVLRYLADCRTEDGEGFVLDAFLHLLVLPFAQSPTPPVSVAPGAAVDVDALLAEFNVGTDVHAAVPLNRQVGFLMLAESLLKVFGTRLQPHLPMMVAIMVQMAREAHALLARRDGVAPRYIRELRMIRKLSIRRLCSLYNFFNAKLLEPFASAVHAHVIGPQVASLYHECSNAVVPIPNTWSEDPKMHRMNNNGTMERWDQPEDIQELAKSTHDLIRGIIGAKHISSTMSEEKHKVSAKRAVRRQREQQELITNPKKALRRKARSHELKRDARRRKNAGIGGMPINPVELKKLHNKRREHNRKLNLMDD</sequence>
<dbReference type="PANTHER" id="PTHR17695:SF11">
    <property type="entry name" value="SMALL SUBUNIT PROCESSOME COMPONENT 20 HOMOLOG"/>
    <property type="match status" value="1"/>
</dbReference>
<dbReference type="EMBL" id="GL832963">
    <property type="protein sequence ID" value="EGD83403.1"/>
    <property type="molecule type" value="Genomic_DNA"/>
</dbReference>
<dbReference type="RefSeq" id="XP_004994907.1">
    <property type="nucleotide sequence ID" value="XM_004994850.1"/>
</dbReference>
<dbReference type="KEGG" id="sre:PTSG_04011"/>
<evidence type="ECO:0000313" key="4">
    <source>
        <dbReference type="Proteomes" id="UP000007799"/>
    </source>
</evidence>
<organism evidence="4">
    <name type="scientific">Salpingoeca rosetta (strain ATCC 50818 / BSB-021)</name>
    <dbReference type="NCBI Taxonomy" id="946362"/>
    <lineage>
        <taxon>Eukaryota</taxon>
        <taxon>Choanoflagellata</taxon>
        <taxon>Craspedida</taxon>
        <taxon>Salpingoecidae</taxon>
        <taxon>Salpingoeca</taxon>
    </lineage>
</organism>
<dbReference type="Proteomes" id="UP000007799">
    <property type="component" value="Unassembled WGS sequence"/>
</dbReference>
<name>F2U7I6_SALR5</name>
<dbReference type="InterPro" id="IPR052575">
    <property type="entry name" value="SSU_processome_comp_20"/>
</dbReference>
<dbReference type="InterPro" id="IPR011430">
    <property type="entry name" value="UTP20_N"/>
</dbReference>
<feature type="region of interest" description="Disordered" evidence="1">
    <location>
        <begin position="299"/>
        <end position="351"/>
    </location>
</feature>
<feature type="compositionally biased region" description="Basic residues" evidence="1">
    <location>
        <begin position="335"/>
        <end position="345"/>
    </location>
</feature>
<accession>F2U7I6</accession>
<dbReference type="GeneID" id="16075486"/>
<dbReference type="PANTHER" id="PTHR17695">
    <property type="entry name" value="SMALL SUBUNIT PROCESSOME COMPONENT 20 HOMOLOG"/>
    <property type="match status" value="1"/>
</dbReference>
<dbReference type="GO" id="GO:0030686">
    <property type="term" value="C:90S preribosome"/>
    <property type="evidence" value="ECO:0007669"/>
    <property type="project" value="TreeGrafter"/>
</dbReference>
<dbReference type="AlphaFoldDB" id="F2U7I6"/>